<dbReference type="GO" id="GO:0030587">
    <property type="term" value="P:sorocarp development"/>
    <property type="evidence" value="ECO:0000315"/>
    <property type="project" value="dictyBase"/>
</dbReference>
<dbReference type="PhylomeDB" id="Q54X37"/>
<dbReference type="GeneID" id="8621937"/>
<dbReference type="GO" id="GO:0030915">
    <property type="term" value="C:Smc5-Smc6 complex"/>
    <property type="evidence" value="ECO:0000318"/>
    <property type="project" value="GO_Central"/>
</dbReference>
<keyword evidence="14 15" id="KW-0539">Nucleus</keyword>
<evidence type="ECO:0000256" key="2">
    <source>
        <dbReference type="ARBA" id="ARBA00004123"/>
    </source>
</evidence>
<dbReference type="STRING" id="44689.Q54X37"/>
<dbReference type="CDD" id="cd16493">
    <property type="entry name" value="RING-CH-C4HC3_NSE1"/>
    <property type="match status" value="1"/>
</dbReference>
<evidence type="ECO:0000256" key="12">
    <source>
        <dbReference type="ARBA" id="ARBA00023172"/>
    </source>
</evidence>
<dbReference type="InterPro" id="IPR036388">
    <property type="entry name" value="WH-like_DNA-bd_sf"/>
</dbReference>
<keyword evidence="10 15" id="KW-0833">Ubl conjugation pathway</keyword>
<dbReference type="VEuPathDB" id="AmoebaDB:DDB_G0279231"/>
<evidence type="ECO:0000256" key="1">
    <source>
        <dbReference type="ARBA" id="ARBA00000900"/>
    </source>
</evidence>
<dbReference type="FunCoup" id="Q54X37">
    <property type="interactions" value="59"/>
</dbReference>
<dbReference type="dictyBase" id="DDB_G0279231">
    <property type="gene designation" value="nse1"/>
</dbReference>
<dbReference type="Gene3D" id="1.10.10.10">
    <property type="entry name" value="Winged helix-like DNA-binding domain superfamily/Winged helix DNA-binding domain"/>
    <property type="match status" value="1"/>
</dbReference>
<evidence type="ECO:0000256" key="5">
    <source>
        <dbReference type="ARBA" id="ARBA00019422"/>
    </source>
</evidence>
<gene>
    <name evidence="17" type="ORF">DDB_G0279231</name>
</gene>
<dbReference type="GO" id="GO:0005634">
    <property type="term" value="C:nucleus"/>
    <property type="evidence" value="ECO:0000318"/>
    <property type="project" value="GO_Central"/>
</dbReference>
<evidence type="ECO:0000256" key="7">
    <source>
        <dbReference type="ARBA" id="ARBA00022723"/>
    </source>
</evidence>
<dbReference type="GO" id="GO:0004842">
    <property type="term" value="F:ubiquitin-protein transferase activity"/>
    <property type="evidence" value="ECO:0000318"/>
    <property type="project" value="GO_Central"/>
</dbReference>
<protein>
    <recommendedName>
        <fullName evidence="5 15">Non-structural maintenance of chromosomes element 1 homolog</fullName>
        <ecNumber evidence="4 15">2.3.2.27</ecNumber>
    </recommendedName>
</protein>
<evidence type="ECO:0000256" key="6">
    <source>
        <dbReference type="ARBA" id="ARBA00022679"/>
    </source>
</evidence>
<dbReference type="EC" id="2.3.2.27" evidence="4 15"/>
<keyword evidence="12 15" id="KW-0233">DNA recombination</keyword>
<dbReference type="HOGENOM" id="CLU_1043652_0_0_1"/>
<evidence type="ECO:0000256" key="13">
    <source>
        <dbReference type="ARBA" id="ARBA00023204"/>
    </source>
</evidence>
<dbReference type="InParanoid" id="Q54X37"/>
<dbReference type="FunFam" id="1.10.10.10:FF:000270">
    <property type="entry name" value="Non-structural maintenance of chromosomes element 1 homolog"/>
    <property type="match status" value="1"/>
</dbReference>
<keyword evidence="8 15" id="KW-0227">DNA damage</keyword>
<dbReference type="SMR" id="Q54X37"/>
<reference evidence="17 18" key="1">
    <citation type="journal article" date="2005" name="Nature">
        <title>The genome of the social amoeba Dictyostelium discoideum.</title>
        <authorList>
            <consortium name="The Dictyostelium discoideum Sequencing Consortium"/>
            <person name="Eichinger L."/>
            <person name="Pachebat J.A."/>
            <person name="Glockner G."/>
            <person name="Rajandream M.A."/>
            <person name="Sucgang R."/>
            <person name="Berriman M."/>
            <person name="Song J."/>
            <person name="Olsen R."/>
            <person name="Szafranski K."/>
            <person name="Xu Q."/>
            <person name="Tunggal B."/>
            <person name="Kummerfeld S."/>
            <person name="Madera M."/>
            <person name="Konfortov B.A."/>
            <person name="Rivero F."/>
            <person name="Bankier A.T."/>
            <person name="Lehmann R."/>
            <person name="Hamlin N."/>
            <person name="Davies R."/>
            <person name="Gaudet P."/>
            <person name="Fey P."/>
            <person name="Pilcher K."/>
            <person name="Chen G."/>
            <person name="Saunders D."/>
            <person name="Sodergren E."/>
            <person name="Davis P."/>
            <person name="Kerhornou A."/>
            <person name="Nie X."/>
            <person name="Hall N."/>
            <person name="Anjard C."/>
            <person name="Hemphill L."/>
            <person name="Bason N."/>
            <person name="Farbrother P."/>
            <person name="Desany B."/>
            <person name="Just E."/>
            <person name="Morio T."/>
            <person name="Rost R."/>
            <person name="Churcher C."/>
            <person name="Cooper J."/>
            <person name="Haydock S."/>
            <person name="van Driessche N."/>
            <person name="Cronin A."/>
            <person name="Goodhead I."/>
            <person name="Muzny D."/>
            <person name="Mourier T."/>
            <person name="Pain A."/>
            <person name="Lu M."/>
            <person name="Harper D."/>
            <person name="Lindsay R."/>
            <person name="Hauser H."/>
            <person name="James K."/>
            <person name="Quiles M."/>
            <person name="Madan Babu M."/>
            <person name="Saito T."/>
            <person name="Buchrieser C."/>
            <person name="Wardroper A."/>
            <person name="Felder M."/>
            <person name="Thangavelu M."/>
            <person name="Johnson D."/>
            <person name="Knights A."/>
            <person name="Loulseged H."/>
            <person name="Mungall K."/>
            <person name="Oliver K."/>
            <person name="Price C."/>
            <person name="Quail M.A."/>
            <person name="Urushihara H."/>
            <person name="Hernandez J."/>
            <person name="Rabbinowitsch E."/>
            <person name="Steffen D."/>
            <person name="Sanders M."/>
            <person name="Ma J."/>
            <person name="Kohara Y."/>
            <person name="Sharp S."/>
            <person name="Simmonds M."/>
            <person name="Spiegler S."/>
            <person name="Tivey A."/>
            <person name="Sugano S."/>
            <person name="White B."/>
            <person name="Walker D."/>
            <person name="Woodward J."/>
            <person name="Winckler T."/>
            <person name="Tanaka Y."/>
            <person name="Shaulsky G."/>
            <person name="Schleicher M."/>
            <person name="Weinstock G."/>
            <person name="Rosenthal A."/>
            <person name="Cox E.C."/>
            <person name="Chisholm R.L."/>
            <person name="Gibbs R."/>
            <person name="Loomis W.F."/>
            <person name="Platzer M."/>
            <person name="Kay R.R."/>
            <person name="Williams J."/>
            <person name="Dear P.H."/>
            <person name="Noegel A.A."/>
            <person name="Barrell B."/>
            <person name="Kuspa A."/>
        </authorList>
    </citation>
    <scope>NUCLEOTIDE SEQUENCE [LARGE SCALE GENOMIC DNA]</scope>
    <source>
        <strain evidence="17 18">AX4</strain>
    </source>
</reference>
<dbReference type="GO" id="GO:0008270">
    <property type="term" value="F:zinc ion binding"/>
    <property type="evidence" value="ECO:0007669"/>
    <property type="project" value="UniProtKB-KW"/>
</dbReference>
<dbReference type="OMA" id="WPGDKFV"/>
<keyword evidence="7 15" id="KW-0479">Metal-binding</keyword>
<dbReference type="GO" id="GO:0061630">
    <property type="term" value="F:ubiquitin protein ligase activity"/>
    <property type="evidence" value="ECO:0007669"/>
    <property type="project" value="UniProtKB-EC"/>
</dbReference>
<evidence type="ECO:0000256" key="10">
    <source>
        <dbReference type="ARBA" id="ARBA00022786"/>
    </source>
</evidence>
<dbReference type="PANTHER" id="PTHR20973">
    <property type="entry name" value="NON-SMC ELEMENT 1-RELATED"/>
    <property type="match status" value="1"/>
</dbReference>
<keyword evidence="11 15" id="KW-0862">Zinc</keyword>
<dbReference type="RefSeq" id="XP_641740.1">
    <property type="nucleotide sequence ID" value="XM_636648.1"/>
</dbReference>
<evidence type="ECO:0000256" key="11">
    <source>
        <dbReference type="ARBA" id="ARBA00022833"/>
    </source>
</evidence>
<dbReference type="Proteomes" id="UP000002195">
    <property type="component" value="Unassembled WGS sequence"/>
</dbReference>
<accession>Q54X37</accession>
<evidence type="ECO:0000313" key="18">
    <source>
        <dbReference type="Proteomes" id="UP000002195"/>
    </source>
</evidence>
<dbReference type="EMBL" id="AAFI02000030">
    <property type="protein sequence ID" value="EAL67764.1"/>
    <property type="molecule type" value="Genomic_DNA"/>
</dbReference>
<dbReference type="KEGG" id="ddi:DDB_G0279231"/>
<evidence type="ECO:0000256" key="3">
    <source>
        <dbReference type="ARBA" id="ARBA00010258"/>
    </source>
</evidence>
<dbReference type="Gene3D" id="3.30.40.10">
    <property type="entry name" value="Zinc/RING finger domain, C3HC4 (zinc finger)"/>
    <property type="match status" value="1"/>
</dbReference>
<dbReference type="Gene3D" id="3.90.1150.220">
    <property type="match status" value="1"/>
</dbReference>
<evidence type="ECO:0000256" key="14">
    <source>
        <dbReference type="ARBA" id="ARBA00023242"/>
    </source>
</evidence>
<dbReference type="InterPro" id="IPR013083">
    <property type="entry name" value="Znf_RING/FYVE/PHD"/>
</dbReference>
<dbReference type="AlphaFoldDB" id="Q54X37"/>
<comment type="caution">
    <text evidence="17">The sequence shown here is derived from an EMBL/GenBank/DDBJ whole genome shotgun (WGS) entry which is preliminary data.</text>
</comment>
<comment type="subcellular location">
    <subcellularLocation>
        <location evidence="2 15">Nucleus</location>
    </subcellularLocation>
</comment>
<keyword evidence="13 15" id="KW-0234">DNA repair</keyword>
<comment type="catalytic activity">
    <reaction evidence="1 15">
        <text>S-ubiquitinyl-[E2 ubiquitin-conjugating enzyme]-L-cysteine + [acceptor protein]-L-lysine = [E2 ubiquitin-conjugating enzyme]-L-cysteine + N(6)-ubiquitinyl-[acceptor protein]-L-lysine.</text>
        <dbReference type="EC" id="2.3.2.27"/>
    </reaction>
</comment>
<dbReference type="eggNOG" id="KOG4718">
    <property type="taxonomic scope" value="Eukaryota"/>
</dbReference>
<comment type="similarity">
    <text evidence="3 15">Belongs to the NSE1 family.</text>
</comment>
<evidence type="ECO:0000256" key="4">
    <source>
        <dbReference type="ARBA" id="ARBA00012483"/>
    </source>
</evidence>
<keyword evidence="18" id="KW-1185">Reference proteome</keyword>
<dbReference type="GO" id="GO:0000724">
    <property type="term" value="P:double-strand break repair via homologous recombination"/>
    <property type="evidence" value="ECO:0000318"/>
    <property type="project" value="GO_Central"/>
</dbReference>
<dbReference type="Pfam" id="PF07574">
    <property type="entry name" value="SMC_Nse1"/>
    <property type="match status" value="1"/>
</dbReference>
<feature type="compositionally biased region" description="Low complexity" evidence="16">
    <location>
        <begin position="1"/>
        <end position="31"/>
    </location>
</feature>
<comment type="subunit">
    <text evidence="15">Component of the Smc5-Smc6 complex.</text>
</comment>
<dbReference type="GO" id="GO:0009411">
    <property type="term" value="P:response to UV"/>
    <property type="evidence" value="ECO:0000315"/>
    <property type="project" value="dictyBase"/>
</dbReference>
<evidence type="ECO:0000256" key="15">
    <source>
        <dbReference type="RuleBase" id="RU368018"/>
    </source>
</evidence>
<feature type="region of interest" description="Disordered" evidence="16">
    <location>
        <begin position="1"/>
        <end position="44"/>
    </location>
</feature>
<keyword evidence="9 15" id="KW-0863">Zinc-finger</keyword>
<dbReference type="PaxDb" id="44689-DDB0205664"/>
<name>Q54X37_DICDI</name>
<dbReference type="PANTHER" id="PTHR20973:SF0">
    <property type="entry name" value="NON-STRUCTURAL MAINTENANCE OF CHROMOSOMES ELEMENT 1 HOMOLOG"/>
    <property type="match status" value="1"/>
</dbReference>
<dbReference type="InterPro" id="IPR014857">
    <property type="entry name" value="Nse1_RING_C4HC3-type"/>
</dbReference>
<sequence>MSRRSQPQQNSQSQRPQPPSQSRSNNNSNNNYNNRYEPTDGDDDEIEYNAQHRLLLDQFTKRRIISTETLKKLVMTVNRITQVNISLDDYINSLNSKIMEVGLQIKILNTDGINDYILTNLKPDECARYATHYSGDELKFFKLILKMFIESRVGLKKNDILTLGRDELKIKLSDADNLFRKFAEDGWLRLSASKSFTTLTNRALSDMAPLLDGIPNCALCHTICVLLEDESVQCPNEDCAVMHSHCAEGWFKANKNKCPSCSTRMDF</sequence>
<evidence type="ECO:0000256" key="8">
    <source>
        <dbReference type="ARBA" id="ARBA00022763"/>
    </source>
</evidence>
<keyword evidence="6 15" id="KW-0808">Transferase</keyword>
<dbReference type="Reactome" id="R-DDI-3108214">
    <property type="pathway name" value="SUMOylation of DNA damage response and repair proteins"/>
</dbReference>
<organism evidence="17 18">
    <name type="scientific">Dictyostelium discoideum</name>
    <name type="common">Social amoeba</name>
    <dbReference type="NCBI Taxonomy" id="44689"/>
    <lineage>
        <taxon>Eukaryota</taxon>
        <taxon>Amoebozoa</taxon>
        <taxon>Evosea</taxon>
        <taxon>Eumycetozoa</taxon>
        <taxon>Dictyostelia</taxon>
        <taxon>Dictyosteliales</taxon>
        <taxon>Dictyosteliaceae</taxon>
        <taxon>Dictyostelium</taxon>
    </lineage>
</organism>
<evidence type="ECO:0000256" key="9">
    <source>
        <dbReference type="ARBA" id="ARBA00022771"/>
    </source>
</evidence>
<evidence type="ECO:0000313" key="17">
    <source>
        <dbReference type="EMBL" id="EAL67764.1"/>
    </source>
</evidence>
<dbReference type="InterPro" id="IPR011513">
    <property type="entry name" value="Nse1"/>
</dbReference>
<proteinExistence type="inferred from homology"/>
<evidence type="ECO:0000256" key="16">
    <source>
        <dbReference type="SAM" id="MobiDB-lite"/>
    </source>
</evidence>